<organism evidence="4 5">
    <name type="scientific">Candidatus Pseudoramibacter fermentans</name>
    <dbReference type="NCBI Taxonomy" id="2594427"/>
    <lineage>
        <taxon>Bacteria</taxon>
        <taxon>Bacillati</taxon>
        <taxon>Bacillota</taxon>
        <taxon>Clostridia</taxon>
        <taxon>Eubacteriales</taxon>
        <taxon>Eubacteriaceae</taxon>
        <taxon>Pseudoramibacter</taxon>
    </lineage>
</organism>
<evidence type="ECO:0000259" key="3">
    <source>
        <dbReference type="Pfam" id="PF00857"/>
    </source>
</evidence>
<evidence type="ECO:0000256" key="2">
    <source>
        <dbReference type="ARBA" id="ARBA00022801"/>
    </source>
</evidence>
<sequence length="190" mass="20633">MKKEDLILVIDMQNVYREGQAWACRDFDGAAARTLRVAEAADREGVPLMVTAFLPPAAPKGDWRDYNEKYAAINADPWLNALADEIAPLAETHPYCPKSTYNALDHPNVRAAALRARDRGGRVVLTGVVAECCVLWTACAAIDLGCHVLYLTDAVSGLDRPKEAASELVLSGLAPLQCELMTTADYLAET</sequence>
<proteinExistence type="inferred from homology"/>
<dbReference type="InterPro" id="IPR036380">
    <property type="entry name" value="Isochorismatase-like_sf"/>
</dbReference>
<evidence type="ECO:0000313" key="5">
    <source>
        <dbReference type="Proteomes" id="UP000473648"/>
    </source>
</evidence>
<dbReference type="InterPro" id="IPR000868">
    <property type="entry name" value="Isochorismatase-like_dom"/>
</dbReference>
<name>A0A6L5GNR7_9FIRM</name>
<accession>A0A6L5GNR7</accession>
<keyword evidence="2 4" id="KW-0378">Hydrolase</keyword>
<comment type="caution">
    <text evidence="4">The sequence shown here is derived from an EMBL/GenBank/DDBJ whole genome shotgun (WGS) entry which is preliminary data.</text>
</comment>
<dbReference type="SUPFAM" id="SSF52499">
    <property type="entry name" value="Isochorismatase-like hydrolases"/>
    <property type="match status" value="1"/>
</dbReference>
<dbReference type="PANTHER" id="PTHR43540">
    <property type="entry name" value="PEROXYUREIDOACRYLATE/UREIDOACRYLATE AMIDOHYDROLASE-RELATED"/>
    <property type="match status" value="1"/>
</dbReference>
<dbReference type="AlphaFoldDB" id="A0A6L5GNR7"/>
<dbReference type="Gene3D" id="3.40.50.850">
    <property type="entry name" value="Isochorismatase-like"/>
    <property type="match status" value="1"/>
</dbReference>
<dbReference type="Proteomes" id="UP000473648">
    <property type="component" value="Unassembled WGS sequence"/>
</dbReference>
<dbReference type="Pfam" id="PF00857">
    <property type="entry name" value="Isochorismatase"/>
    <property type="match status" value="1"/>
</dbReference>
<dbReference type="GO" id="GO:0016787">
    <property type="term" value="F:hydrolase activity"/>
    <property type="evidence" value="ECO:0007669"/>
    <property type="project" value="UniProtKB-KW"/>
</dbReference>
<dbReference type="PANTHER" id="PTHR43540:SF6">
    <property type="entry name" value="ISOCHORISMATASE-LIKE DOMAIN-CONTAINING PROTEIN"/>
    <property type="match status" value="1"/>
</dbReference>
<evidence type="ECO:0000256" key="1">
    <source>
        <dbReference type="ARBA" id="ARBA00006336"/>
    </source>
</evidence>
<gene>
    <name evidence="4" type="ORF">FRC53_00530</name>
</gene>
<keyword evidence="5" id="KW-1185">Reference proteome</keyword>
<protein>
    <submittedName>
        <fullName evidence="4">Cysteine hydrolase</fullName>
    </submittedName>
</protein>
<dbReference type="InterPro" id="IPR050272">
    <property type="entry name" value="Isochorismatase-like_hydrls"/>
</dbReference>
<evidence type="ECO:0000313" key="4">
    <source>
        <dbReference type="EMBL" id="MQM71929.1"/>
    </source>
</evidence>
<comment type="similarity">
    <text evidence="1">Belongs to the isochorismatase family.</text>
</comment>
<dbReference type="EMBL" id="VOGB01000003">
    <property type="protein sequence ID" value="MQM71929.1"/>
    <property type="molecule type" value="Genomic_DNA"/>
</dbReference>
<feature type="domain" description="Isochorismatase-like" evidence="3">
    <location>
        <begin position="6"/>
        <end position="184"/>
    </location>
</feature>
<reference evidence="4" key="1">
    <citation type="journal article" date="2020" name="Appl. Environ. Microbiol.">
        <title>Medium-Chain Fatty Acid Synthesis by 'Candidatus Weimeria bifida' gen. nov., sp. nov., and 'Candidatus Pseudoramibacter fermentans' sp. nov.</title>
        <authorList>
            <person name="Scarborough M.J."/>
            <person name="Myers K.S."/>
            <person name="Donohue T.J."/>
            <person name="Noguera D.R."/>
        </authorList>
    </citation>
    <scope>NUCLEOTIDE SEQUENCE</scope>
    <source>
        <strain evidence="4">EUB1.1</strain>
    </source>
</reference>
<dbReference type="CDD" id="cd00431">
    <property type="entry name" value="cysteine_hydrolases"/>
    <property type="match status" value="1"/>
</dbReference>